<feature type="compositionally biased region" description="Low complexity" evidence="5">
    <location>
        <begin position="286"/>
        <end position="304"/>
    </location>
</feature>
<evidence type="ECO:0000256" key="1">
    <source>
        <dbReference type="ARBA" id="ARBA00004496"/>
    </source>
</evidence>
<sequence>MEDFTDLFVVSVLEDEREREERISITRRRMGSRVLPRQASFHSTLLPASVPESVEDLQTPTAENIQLPPPPLAASQLSPSKWAFLKHLSLADNAMTFLSMEPLTCLASLTHLDLSSNLLVSVPHGLSVLHNLVSLNLSDNMIDSVLGIYTQLGQVLTINLSRNRLESLCGLERLMALERVDLRHNYIVESGEVGRLATVPNITEVWVEGNPLAYHEDNYRINCFDIFLKEGKNIQLDGTPPSFSERRTLTVAPDQIPASRSVPAVPSPSVVAVGVHTSTSAPDMPSTPQLSPSASSPASRNASPMLTAVVAGKSRRKRNKRIVDLDGDADHSDASVAHSGLRSHNKPHGDSSVKASSERERPHDPPSQPSQASAETTLPPHSRHRRRNTDHSSASAADDSAPMSAHSGSLRRISRDARALSPVRRSYMSTSIYEPPTSNSATSESKIEEAEAYRARIEALRSDMGDGWLKVFSQSQLGAPTRVGRR</sequence>
<keyword evidence="4" id="KW-0677">Repeat</keyword>
<name>F8NTG2_SERL9</name>
<dbReference type="Proteomes" id="UP000008064">
    <property type="component" value="Unassembled WGS sequence"/>
</dbReference>
<gene>
    <name evidence="6" type="ORF">SERLADRAFT_466089</name>
</gene>
<evidence type="ECO:0000313" key="6">
    <source>
        <dbReference type="EMBL" id="EGO25634.1"/>
    </source>
</evidence>
<dbReference type="InterPro" id="IPR032675">
    <property type="entry name" value="LRR_dom_sf"/>
</dbReference>
<comment type="subcellular location">
    <subcellularLocation>
        <location evidence="1">Cytoplasm</location>
    </subcellularLocation>
</comment>
<dbReference type="AlphaFoldDB" id="F8NTG2"/>
<dbReference type="RefSeq" id="XP_007317756.1">
    <property type="nucleotide sequence ID" value="XM_007317694.1"/>
</dbReference>
<dbReference type="Gene3D" id="3.80.10.10">
    <property type="entry name" value="Ribonuclease Inhibitor"/>
    <property type="match status" value="2"/>
</dbReference>
<feature type="compositionally biased region" description="Low complexity" evidence="5">
    <location>
        <begin position="391"/>
        <end position="407"/>
    </location>
</feature>
<accession>F8NTG2</accession>
<dbReference type="PROSITE" id="PS51450">
    <property type="entry name" value="LRR"/>
    <property type="match status" value="2"/>
</dbReference>
<feature type="compositionally biased region" description="Basic and acidic residues" evidence="5">
    <location>
        <begin position="347"/>
        <end position="364"/>
    </location>
</feature>
<dbReference type="InterPro" id="IPR003591">
    <property type="entry name" value="Leu-rich_rpt_typical-subtyp"/>
</dbReference>
<dbReference type="KEGG" id="sla:SERLADRAFT_466089"/>
<evidence type="ECO:0000256" key="3">
    <source>
        <dbReference type="ARBA" id="ARBA00022614"/>
    </source>
</evidence>
<protein>
    <submittedName>
        <fullName evidence="6">Uncharacterized protein</fullName>
    </submittedName>
</protein>
<evidence type="ECO:0000256" key="4">
    <source>
        <dbReference type="ARBA" id="ARBA00022737"/>
    </source>
</evidence>
<dbReference type="GeneID" id="18819004"/>
<dbReference type="SMART" id="SM00369">
    <property type="entry name" value="LRR_TYP"/>
    <property type="match status" value="3"/>
</dbReference>
<dbReference type="Pfam" id="PF13855">
    <property type="entry name" value="LRR_8"/>
    <property type="match status" value="1"/>
</dbReference>
<reference evidence="6" key="1">
    <citation type="submission" date="2011-04" db="EMBL/GenBank/DDBJ databases">
        <title>Evolution of plant cell wall degrading machinery underlies the functional diversity of forest fungi.</title>
        <authorList>
            <consortium name="US DOE Joint Genome Institute (JGI-PGF)"/>
            <person name="Eastwood D.C."/>
            <person name="Floudas D."/>
            <person name="Binder M."/>
            <person name="Majcherczyk A."/>
            <person name="Schneider P."/>
            <person name="Aerts A."/>
            <person name="Asiegbu F.O."/>
            <person name="Baker S.E."/>
            <person name="Barry K."/>
            <person name="Bendiksby M."/>
            <person name="Blumentritt M."/>
            <person name="Coutinho P.M."/>
            <person name="Cullen D."/>
            <person name="Cullen D."/>
            <person name="Gathman A."/>
            <person name="Goodell B."/>
            <person name="Henrissat B."/>
            <person name="Ihrmark K."/>
            <person name="Kauserud H."/>
            <person name="Kohler A."/>
            <person name="LaButti K."/>
            <person name="Lapidus A."/>
            <person name="Lavin J.L."/>
            <person name="Lee Y.-H."/>
            <person name="Lindquist E."/>
            <person name="Lilly W."/>
            <person name="Lucas S."/>
            <person name="Morin E."/>
            <person name="Murat C."/>
            <person name="Oguiza J.A."/>
            <person name="Park J."/>
            <person name="Pisabarro A.G."/>
            <person name="Riley R."/>
            <person name="Rosling A."/>
            <person name="Salamov A."/>
            <person name="Schmidt O."/>
            <person name="Schmutz J."/>
            <person name="Skrede I."/>
            <person name="Stenlid J."/>
            <person name="Wiebenga A."/>
            <person name="Xie X."/>
            <person name="Kues U."/>
            <person name="Hibbett D.S."/>
            <person name="Hoffmeister D."/>
            <person name="Hogberg N."/>
            <person name="Martin F."/>
            <person name="Grigoriev I.V."/>
            <person name="Watkinson S.C."/>
        </authorList>
    </citation>
    <scope>NUCLEOTIDE SEQUENCE</scope>
    <source>
        <strain evidence="6">S7.9</strain>
    </source>
</reference>
<dbReference type="SUPFAM" id="SSF52075">
    <property type="entry name" value="Outer arm dynein light chain 1"/>
    <property type="match status" value="1"/>
</dbReference>
<evidence type="ECO:0000256" key="5">
    <source>
        <dbReference type="SAM" id="MobiDB-lite"/>
    </source>
</evidence>
<dbReference type="OrthoDB" id="676979at2759"/>
<organism>
    <name type="scientific">Serpula lacrymans var. lacrymans (strain S7.9)</name>
    <name type="common">Dry rot fungus</name>
    <dbReference type="NCBI Taxonomy" id="578457"/>
    <lineage>
        <taxon>Eukaryota</taxon>
        <taxon>Fungi</taxon>
        <taxon>Dikarya</taxon>
        <taxon>Basidiomycota</taxon>
        <taxon>Agaricomycotina</taxon>
        <taxon>Agaricomycetes</taxon>
        <taxon>Agaricomycetidae</taxon>
        <taxon>Boletales</taxon>
        <taxon>Coniophorineae</taxon>
        <taxon>Serpulaceae</taxon>
        <taxon>Serpula</taxon>
    </lineage>
</organism>
<feature type="compositionally biased region" description="Basic and acidic residues" evidence="5">
    <location>
        <begin position="321"/>
        <end position="333"/>
    </location>
</feature>
<dbReference type="PANTHER" id="PTHR15454">
    <property type="entry name" value="NISCHARIN RELATED"/>
    <property type="match status" value="1"/>
</dbReference>
<dbReference type="PANTHER" id="PTHR15454:SF69">
    <property type="entry name" value="SERINE_THREONINE-PROTEIN KINASE 11-INTERACTING PROTEIN"/>
    <property type="match status" value="1"/>
</dbReference>
<proteinExistence type="predicted"/>
<dbReference type="GO" id="GO:0005737">
    <property type="term" value="C:cytoplasm"/>
    <property type="evidence" value="ECO:0007669"/>
    <property type="project" value="UniProtKB-SubCell"/>
</dbReference>
<dbReference type="HOGENOM" id="CLU_009538_1_0_1"/>
<dbReference type="EMBL" id="GL945433">
    <property type="protein sequence ID" value="EGO25634.1"/>
    <property type="molecule type" value="Genomic_DNA"/>
</dbReference>
<feature type="region of interest" description="Disordered" evidence="5">
    <location>
        <begin position="277"/>
        <end position="417"/>
    </location>
</feature>
<dbReference type="InterPro" id="IPR001611">
    <property type="entry name" value="Leu-rich_rpt"/>
</dbReference>
<keyword evidence="2" id="KW-0963">Cytoplasm</keyword>
<keyword evidence="3" id="KW-0433">Leucine-rich repeat</keyword>
<evidence type="ECO:0000256" key="2">
    <source>
        <dbReference type="ARBA" id="ARBA00022490"/>
    </source>
</evidence>